<sequence>MSYSLGKKILWYASIIILLAGIIHLWLPGTSKEFFLTYKNSYYIVNNLHLTIFLSGLNLALGSGYFLLQDQKIKNAPLISSVHIIITILTSLGSWIMGFLLNKSSLEYLSLYSNIFLLFITTLLIAQLLYFFSLIKILAGK</sequence>
<comment type="caution">
    <text evidence="2">The sequence shown here is derived from an EMBL/GenBank/DDBJ whole genome shotgun (WGS) entry which is preliminary data.</text>
</comment>
<reference evidence="2 3" key="1">
    <citation type="submission" date="2024-01" db="EMBL/GenBank/DDBJ databases">
        <title>Pedobacter sp. nov., isolated from oil-contaminated soil.</title>
        <authorList>
            <person name="Le N.T.T."/>
        </authorList>
    </citation>
    <scope>NUCLEOTIDE SEQUENCE [LARGE SCALE GENOMIC DNA]</scope>
    <source>
        <strain evidence="2 3">VNH31</strain>
    </source>
</reference>
<keyword evidence="3" id="KW-1185">Reference proteome</keyword>
<organism evidence="2 3">
    <name type="scientific">Pedobacter flavus</name>
    <dbReference type="NCBI Taxonomy" id="3113906"/>
    <lineage>
        <taxon>Bacteria</taxon>
        <taxon>Pseudomonadati</taxon>
        <taxon>Bacteroidota</taxon>
        <taxon>Sphingobacteriia</taxon>
        <taxon>Sphingobacteriales</taxon>
        <taxon>Sphingobacteriaceae</taxon>
        <taxon>Pedobacter</taxon>
    </lineage>
</organism>
<dbReference type="RefSeq" id="WP_330146887.1">
    <property type="nucleotide sequence ID" value="NZ_JAZDQU010000002.1"/>
</dbReference>
<feature type="transmembrane region" description="Helical" evidence="1">
    <location>
        <begin position="113"/>
        <end position="135"/>
    </location>
</feature>
<gene>
    <name evidence="2" type="ORF">VRU49_11280</name>
</gene>
<evidence type="ECO:0000256" key="1">
    <source>
        <dbReference type="SAM" id="Phobius"/>
    </source>
</evidence>
<proteinExistence type="predicted"/>
<feature type="transmembrane region" description="Helical" evidence="1">
    <location>
        <begin position="80"/>
        <end position="101"/>
    </location>
</feature>
<dbReference type="EMBL" id="JAZDQU010000002">
    <property type="protein sequence ID" value="MEE1885999.1"/>
    <property type="molecule type" value="Genomic_DNA"/>
</dbReference>
<feature type="transmembrane region" description="Helical" evidence="1">
    <location>
        <begin position="47"/>
        <end position="68"/>
    </location>
</feature>
<keyword evidence="1" id="KW-0472">Membrane</keyword>
<dbReference type="Proteomes" id="UP001337681">
    <property type="component" value="Unassembled WGS sequence"/>
</dbReference>
<accession>A0ABU7H3V0</accession>
<keyword evidence="1" id="KW-0812">Transmembrane</keyword>
<name>A0ABU7H3V0_9SPHI</name>
<protein>
    <submittedName>
        <fullName evidence="2">Uncharacterized protein</fullName>
    </submittedName>
</protein>
<evidence type="ECO:0000313" key="2">
    <source>
        <dbReference type="EMBL" id="MEE1885999.1"/>
    </source>
</evidence>
<feature type="transmembrane region" description="Helical" evidence="1">
    <location>
        <begin position="9"/>
        <end position="27"/>
    </location>
</feature>
<evidence type="ECO:0000313" key="3">
    <source>
        <dbReference type="Proteomes" id="UP001337681"/>
    </source>
</evidence>
<keyword evidence="1" id="KW-1133">Transmembrane helix</keyword>